<dbReference type="EMBL" id="CM010719">
    <property type="protein sequence ID" value="RZC62168.1"/>
    <property type="molecule type" value="Genomic_DNA"/>
</dbReference>
<accession>A0A4Y7JQT5</accession>
<proteinExistence type="predicted"/>
<sequence>MHPISGEVYVLISVKEEVQIFYMSESIFILLVFSSVLRFNEVVTRLLLDGALNTFKRYGVREEDVDSFYF</sequence>
<feature type="transmembrane region" description="Helical" evidence="1">
    <location>
        <begin position="20"/>
        <end position="39"/>
    </location>
</feature>
<dbReference type="GO" id="GO:0009231">
    <property type="term" value="P:riboflavin biosynthetic process"/>
    <property type="evidence" value="ECO:0007669"/>
    <property type="project" value="InterPro"/>
</dbReference>
<dbReference type="Gene3D" id="3.40.50.960">
    <property type="entry name" value="Lumazine/riboflavin synthase"/>
    <property type="match status" value="1"/>
</dbReference>
<dbReference type="Gramene" id="RZC62168">
    <property type="protein sequence ID" value="RZC62168"/>
    <property type="gene ID" value="C5167_023924"/>
</dbReference>
<keyword evidence="1" id="KW-1133">Transmembrane helix</keyword>
<dbReference type="Proteomes" id="UP000316621">
    <property type="component" value="Chromosome 5"/>
</dbReference>
<keyword evidence="1" id="KW-0472">Membrane</keyword>
<evidence type="ECO:0000313" key="2">
    <source>
        <dbReference type="EMBL" id="RZC62168.1"/>
    </source>
</evidence>
<dbReference type="InterPro" id="IPR036467">
    <property type="entry name" value="LS/RS_sf"/>
</dbReference>
<gene>
    <name evidence="2" type="ORF">C5167_023924</name>
</gene>
<keyword evidence="3" id="KW-1185">Reference proteome</keyword>
<evidence type="ECO:0000313" key="3">
    <source>
        <dbReference type="Proteomes" id="UP000316621"/>
    </source>
</evidence>
<dbReference type="STRING" id="3469.A0A4Y7JQT5"/>
<dbReference type="AlphaFoldDB" id="A0A4Y7JQT5"/>
<name>A0A4Y7JQT5_PAPSO</name>
<reference evidence="2 3" key="1">
    <citation type="journal article" date="2018" name="Science">
        <title>The opium poppy genome and morphinan production.</title>
        <authorList>
            <person name="Guo L."/>
            <person name="Winzer T."/>
            <person name="Yang X."/>
            <person name="Li Y."/>
            <person name="Ning Z."/>
            <person name="He Z."/>
            <person name="Teodor R."/>
            <person name="Lu Y."/>
            <person name="Bowser T.A."/>
            <person name="Graham I.A."/>
            <person name="Ye K."/>
        </authorList>
    </citation>
    <scope>NUCLEOTIDE SEQUENCE [LARGE SCALE GENOMIC DNA]</scope>
    <source>
        <strain evidence="3">cv. HN1</strain>
        <tissue evidence="2">Leaves</tissue>
    </source>
</reference>
<evidence type="ECO:0000256" key="1">
    <source>
        <dbReference type="SAM" id="Phobius"/>
    </source>
</evidence>
<protein>
    <submittedName>
        <fullName evidence="2">Uncharacterized protein</fullName>
    </submittedName>
</protein>
<keyword evidence="1" id="KW-0812">Transmembrane</keyword>
<dbReference type="GO" id="GO:0009349">
    <property type="term" value="C:riboflavin synthase complex"/>
    <property type="evidence" value="ECO:0007669"/>
    <property type="project" value="InterPro"/>
</dbReference>
<organism evidence="2 3">
    <name type="scientific">Papaver somniferum</name>
    <name type="common">Opium poppy</name>
    <dbReference type="NCBI Taxonomy" id="3469"/>
    <lineage>
        <taxon>Eukaryota</taxon>
        <taxon>Viridiplantae</taxon>
        <taxon>Streptophyta</taxon>
        <taxon>Embryophyta</taxon>
        <taxon>Tracheophyta</taxon>
        <taxon>Spermatophyta</taxon>
        <taxon>Magnoliopsida</taxon>
        <taxon>Ranunculales</taxon>
        <taxon>Papaveraceae</taxon>
        <taxon>Papaveroideae</taxon>
        <taxon>Papaver</taxon>
    </lineage>
</organism>